<dbReference type="CDD" id="cd06109">
    <property type="entry name" value="BsCS-I_like"/>
    <property type="match status" value="1"/>
</dbReference>
<evidence type="ECO:0000256" key="3">
    <source>
        <dbReference type="ARBA" id="ARBA00022679"/>
    </source>
</evidence>
<dbReference type="InterPro" id="IPR016143">
    <property type="entry name" value="Citrate_synth-like_sm_a-sub"/>
</dbReference>
<organism evidence="8 9">
    <name type="scientific">Fervidibacillus albus</name>
    <dbReference type="NCBI Taxonomy" id="2980026"/>
    <lineage>
        <taxon>Bacteria</taxon>
        <taxon>Bacillati</taxon>
        <taxon>Bacillota</taxon>
        <taxon>Bacilli</taxon>
        <taxon>Bacillales</taxon>
        <taxon>Bacillaceae</taxon>
        <taxon>Fervidibacillus</taxon>
    </lineage>
</organism>
<dbReference type="PIRSF" id="PIRSF001369">
    <property type="entry name" value="Citrate_synth"/>
    <property type="match status" value="1"/>
</dbReference>
<feature type="active site" evidence="6">
    <location>
        <position position="310"/>
    </location>
</feature>
<dbReference type="InterPro" id="IPR019810">
    <property type="entry name" value="Citrate_synthase_AS"/>
</dbReference>
<keyword evidence="3 5" id="KW-0808">Transferase</keyword>
<evidence type="ECO:0000256" key="2">
    <source>
        <dbReference type="ARBA" id="ARBA00010566"/>
    </source>
</evidence>
<sequence length="366" mass="41576">MSLSYRKGLEGVIATETKISCVDGEKGYFIYRGYWAKDLAIQYTFEEVAYFIWHGYFPNETELQSFKQKLNEYRQIPQYVKEVINLLPENMHLMDVLRTAISAVGNDSFQWPPKIEDAIRLTAITPTIIAYWHRKKNELPLIEPNDNFDHVSNFLYMLTGKRPTYAHCKALSSYMILTMEHGMNASTFSSRVVCSTESDMVSAIVAAIGAMKGPLHGGAPSGVLRMLDEIGTPEEIEPYIVNKLEKGEKLMGFGHRIYKTTDPRAETLKEVAKGLAGEEKWFDLAVQLEEKAIELLNRYKPGRKLYANVEFYAAAILKGISLPKSLFTPTFTASRMVGWTAHILEQASDNRIFRPQSLYVGKMPKM</sequence>
<dbReference type="Pfam" id="PF00285">
    <property type="entry name" value="Citrate_synt"/>
    <property type="match status" value="1"/>
</dbReference>
<evidence type="ECO:0000256" key="1">
    <source>
        <dbReference type="ARBA" id="ARBA00005163"/>
    </source>
</evidence>
<dbReference type="PANTHER" id="PTHR11739">
    <property type="entry name" value="CITRATE SYNTHASE"/>
    <property type="match status" value="1"/>
</dbReference>
<dbReference type="PRINTS" id="PR00143">
    <property type="entry name" value="CITRTSNTHASE"/>
</dbReference>
<dbReference type="GO" id="GO:0006099">
    <property type="term" value="P:tricarboxylic acid cycle"/>
    <property type="evidence" value="ECO:0007669"/>
    <property type="project" value="InterPro"/>
</dbReference>
<evidence type="ECO:0000256" key="4">
    <source>
        <dbReference type="ARBA" id="ARBA00049288"/>
    </source>
</evidence>
<evidence type="ECO:0000256" key="5">
    <source>
        <dbReference type="PIRNR" id="PIRNR001369"/>
    </source>
</evidence>
<evidence type="ECO:0000313" key="9">
    <source>
        <dbReference type="Proteomes" id="UP001164718"/>
    </source>
</evidence>
<reference evidence="8" key="1">
    <citation type="submission" date="2022-09" db="EMBL/GenBank/DDBJ databases">
        <title>Complete Genomes of Fervidibacillus albus and Fervidibacillus halotolerans isolated from tidal flat sediments.</title>
        <authorList>
            <person name="Kwon K.K."/>
            <person name="Yang S.-H."/>
            <person name="Park M.J."/>
            <person name="Oh H.-M."/>
        </authorList>
    </citation>
    <scope>NUCLEOTIDE SEQUENCE</scope>
    <source>
        <strain evidence="8">MEBiC13591</strain>
    </source>
</reference>
<dbReference type="GO" id="GO:0036440">
    <property type="term" value="F:citrate synthase activity"/>
    <property type="evidence" value="ECO:0007669"/>
    <property type="project" value="UniProtKB-EC"/>
</dbReference>
<dbReference type="KEGG" id="faf:OE104_07545"/>
<comment type="catalytic activity">
    <reaction evidence="4">
        <text>oxaloacetate + acetyl-CoA + H2O = citrate + CoA + H(+)</text>
        <dbReference type="Rhea" id="RHEA:16845"/>
        <dbReference type="ChEBI" id="CHEBI:15377"/>
        <dbReference type="ChEBI" id="CHEBI:15378"/>
        <dbReference type="ChEBI" id="CHEBI:16452"/>
        <dbReference type="ChEBI" id="CHEBI:16947"/>
        <dbReference type="ChEBI" id="CHEBI:57287"/>
        <dbReference type="ChEBI" id="CHEBI:57288"/>
        <dbReference type="EC" id="2.3.3.16"/>
    </reaction>
</comment>
<dbReference type="GO" id="GO:0005829">
    <property type="term" value="C:cytosol"/>
    <property type="evidence" value="ECO:0007669"/>
    <property type="project" value="TreeGrafter"/>
</dbReference>
<keyword evidence="9" id="KW-1185">Reference proteome</keyword>
<gene>
    <name evidence="8" type="ORF">OE104_07545</name>
</gene>
<evidence type="ECO:0000313" key="8">
    <source>
        <dbReference type="EMBL" id="WAA11138.1"/>
    </source>
</evidence>
<dbReference type="PANTHER" id="PTHR11739:SF4">
    <property type="entry name" value="CITRATE SYNTHASE, PEROXISOMAL"/>
    <property type="match status" value="1"/>
</dbReference>
<comment type="pathway">
    <text evidence="1">Carbohydrate metabolism; tricarboxylic acid cycle.</text>
</comment>
<protein>
    <recommendedName>
        <fullName evidence="5">Citrate synthase</fullName>
    </recommendedName>
</protein>
<name>A0A9E8LWS1_9BACI</name>
<dbReference type="Gene3D" id="1.10.580.10">
    <property type="entry name" value="Citrate Synthase, domain 1"/>
    <property type="match status" value="1"/>
</dbReference>
<accession>A0A9E8LWS1</accession>
<feature type="active site" evidence="6">
    <location>
        <position position="255"/>
    </location>
</feature>
<dbReference type="SUPFAM" id="SSF48256">
    <property type="entry name" value="Citrate synthase"/>
    <property type="match status" value="1"/>
</dbReference>
<dbReference type="Gene3D" id="1.10.230.10">
    <property type="entry name" value="Cytochrome P450-Terp, domain 2"/>
    <property type="match status" value="1"/>
</dbReference>
<evidence type="ECO:0000256" key="7">
    <source>
        <dbReference type="RuleBase" id="RU003406"/>
    </source>
</evidence>
<dbReference type="InterPro" id="IPR002020">
    <property type="entry name" value="Citrate_synthase"/>
</dbReference>
<dbReference type="RefSeq" id="WP_275418961.1">
    <property type="nucleotide sequence ID" value="NZ_CP106878.1"/>
</dbReference>
<evidence type="ECO:0000256" key="6">
    <source>
        <dbReference type="PIRSR" id="PIRSR001369-1"/>
    </source>
</evidence>
<dbReference type="PROSITE" id="PS00480">
    <property type="entry name" value="CITRATE_SYNTHASE"/>
    <property type="match status" value="1"/>
</dbReference>
<dbReference type="InterPro" id="IPR024176">
    <property type="entry name" value="Citrate_synthase_bac-typ"/>
</dbReference>
<comment type="similarity">
    <text evidence="2 5 7">Belongs to the citrate synthase family.</text>
</comment>
<dbReference type="Proteomes" id="UP001164718">
    <property type="component" value="Chromosome"/>
</dbReference>
<dbReference type="GO" id="GO:0005975">
    <property type="term" value="P:carbohydrate metabolic process"/>
    <property type="evidence" value="ECO:0007669"/>
    <property type="project" value="TreeGrafter"/>
</dbReference>
<dbReference type="InterPro" id="IPR016142">
    <property type="entry name" value="Citrate_synth-like_lrg_a-sub"/>
</dbReference>
<dbReference type="EMBL" id="CP106878">
    <property type="protein sequence ID" value="WAA11138.1"/>
    <property type="molecule type" value="Genomic_DNA"/>
</dbReference>
<dbReference type="InterPro" id="IPR036969">
    <property type="entry name" value="Citrate_synthase_sf"/>
</dbReference>
<proteinExistence type="inferred from homology"/>
<dbReference type="AlphaFoldDB" id="A0A9E8LWS1"/>